<protein>
    <submittedName>
        <fullName evidence="1">Uncharacterized protein</fullName>
    </submittedName>
</protein>
<name>A0ABS2QC67_9BACI</name>
<organism evidence="1 2">
    <name type="scientific">Peribacillus deserti</name>
    <dbReference type="NCBI Taxonomy" id="673318"/>
    <lineage>
        <taxon>Bacteria</taxon>
        <taxon>Bacillati</taxon>
        <taxon>Bacillota</taxon>
        <taxon>Bacilli</taxon>
        <taxon>Bacillales</taxon>
        <taxon>Bacillaceae</taxon>
        <taxon>Peribacillus</taxon>
    </lineage>
</organism>
<gene>
    <name evidence="1" type="ORF">JOC77_000160</name>
</gene>
<accession>A0ABS2QC67</accession>
<comment type="caution">
    <text evidence="1">The sequence shown here is derived from an EMBL/GenBank/DDBJ whole genome shotgun (WGS) entry which is preliminary data.</text>
</comment>
<evidence type="ECO:0000313" key="2">
    <source>
        <dbReference type="Proteomes" id="UP000823486"/>
    </source>
</evidence>
<keyword evidence="2" id="KW-1185">Reference proteome</keyword>
<sequence>MKELLDQWAVQDIVVNLIKHNEILENIITEFSISIMKSGHYFRKLDSVNLSKIPSQLNNAIKHLRYHFIIKIINFIK</sequence>
<reference evidence="1 2" key="1">
    <citation type="submission" date="2021-01" db="EMBL/GenBank/DDBJ databases">
        <title>Genomic Encyclopedia of Type Strains, Phase IV (KMG-IV): sequencing the most valuable type-strain genomes for metagenomic binning, comparative biology and taxonomic classification.</title>
        <authorList>
            <person name="Goeker M."/>
        </authorList>
    </citation>
    <scope>NUCLEOTIDE SEQUENCE [LARGE SCALE GENOMIC DNA]</scope>
    <source>
        <strain evidence="1 2">DSM 105482</strain>
    </source>
</reference>
<dbReference type="EMBL" id="JAFBFI010000001">
    <property type="protein sequence ID" value="MBM7690757.1"/>
    <property type="molecule type" value="Genomic_DNA"/>
</dbReference>
<evidence type="ECO:0000313" key="1">
    <source>
        <dbReference type="EMBL" id="MBM7690757.1"/>
    </source>
</evidence>
<dbReference type="Proteomes" id="UP000823486">
    <property type="component" value="Unassembled WGS sequence"/>
</dbReference>
<proteinExistence type="predicted"/>